<comment type="caution">
    <text evidence="2">The sequence shown here is derived from an EMBL/GenBank/DDBJ whole genome shotgun (WGS) entry which is preliminary data.</text>
</comment>
<keyword evidence="3" id="KW-1185">Reference proteome</keyword>
<evidence type="ECO:0000313" key="2">
    <source>
        <dbReference type="EMBL" id="MBI0557482.1"/>
    </source>
</evidence>
<gene>
    <name evidence="2" type="ORF">F6Q06_23930</name>
</gene>
<sequence length="347" mass="38362">MNYKISVSTISWADFMTQATIDTISFSAPISSLKYMDSYFFGEICPWPEFPQMPENGDLHLFQLQKTEALEQRLVGLVSKFLGLHLSPATGRGYQGYLDHHAILDVDGKQNCGILAHGGNAGTFYLYLNGTGCKIFFEKNTPENLHGFLNEILQVYRLNRLDIAYDDYSGATNAQSVVDAYDAGAFYAGRGVSPQIQIISTRREQKSLGETVYVGSRTSQVYWRTYDKNAEQKIANPSTPWIRHEAELKKISIDLLLDIDAAFAGCNRFASALVATEPVVVRTPVEKAAISLESKICWARRAVGKTLRSLIDAFDAPTALALLTAGEGGKLHLTPGEISVYRDALQI</sequence>
<name>A0ABS0S6I7_PECPM</name>
<dbReference type="InterPro" id="IPR003491">
    <property type="entry name" value="REP-like_C"/>
</dbReference>
<accession>A0ABS0S6I7</accession>
<evidence type="ECO:0000313" key="3">
    <source>
        <dbReference type="Proteomes" id="UP001194579"/>
    </source>
</evidence>
<feature type="domain" description="Replication initiation protein-like C-terminal" evidence="1">
    <location>
        <begin position="158"/>
        <end position="313"/>
    </location>
</feature>
<dbReference type="RefSeq" id="WP_081483320.1">
    <property type="nucleotide sequence ID" value="NC_017845.1"/>
</dbReference>
<proteinExistence type="predicted"/>
<evidence type="ECO:0000259" key="1">
    <source>
        <dbReference type="Pfam" id="PF02486"/>
    </source>
</evidence>
<dbReference type="Proteomes" id="UP001194579">
    <property type="component" value="Unassembled WGS sequence"/>
</dbReference>
<dbReference type="EMBL" id="WABS01000118">
    <property type="protein sequence ID" value="MBI0557482.1"/>
    <property type="molecule type" value="Genomic_DNA"/>
</dbReference>
<protein>
    <recommendedName>
        <fullName evidence="1">Replication initiation protein-like C-terminal domain-containing protein</fullName>
    </recommendedName>
</protein>
<dbReference type="Pfam" id="PF02486">
    <property type="entry name" value="Rep_trans"/>
    <property type="match status" value="1"/>
</dbReference>
<reference evidence="3" key="1">
    <citation type="submission" date="2023-07" db="EMBL/GenBank/DDBJ databases">
        <title>Identification of Pectobacterium versatile causing blackleg of potato from New York State with a whole genome sequencing approach.</title>
        <authorList>
            <person name="Ma X."/>
            <person name="Swingle B."/>
        </authorList>
    </citation>
    <scope>NUCLEOTIDE SEQUENCE [LARGE SCALE GENOMIC DNA]</scope>
    <source>
        <strain evidence="3">NY1588A</strain>
    </source>
</reference>
<organism evidence="2 3">
    <name type="scientific">Pectobacterium parmentieri</name>
    <dbReference type="NCBI Taxonomy" id="1905730"/>
    <lineage>
        <taxon>Bacteria</taxon>
        <taxon>Pseudomonadati</taxon>
        <taxon>Pseudomonadota</taxon>
        <taxon>Gammaproteobacteria</taxon>
        <taxon>Enterobacterales</taxon>
        <taxon>Pectobacteriaceae</taxon>
        <taxon>Pectobacterium</taxon>
    </lineage>
</organism>